<organism evidence="6 7">
    <name type="scientific">Magnusiomyces paraingens</name>
    <dbReference type="NCBI Taxonomy" id="2606893"/>
    <lineage>
        <taxon>Eukaryota</taxon>
        <taxon>Fungi</taxon>
        <taxon>Dikarya</taxon>
        <taxon>Ascomycota</taxon>
        <taxon>Saccharomycotina</taxon>
        <taxon>Dipodascomycetes</taxon>
        <taxon>Dipodascales</taxon>
        <taxon>Dipodascaceae</taxon>
        <taxon>Magnusiomyces</taxon>
    </lineage>
</organism>
<dbReference type="Gene3D" id="3.90.25.10">
    <property type="entry name" value="UDP-galactose 4-epimerase, domain 1"/>
    <property type="match status" value="1"/>
</dbReference>
<evidence type="ECO:0000313" key="6">
    <source>
        <dbReference type="EMBL" id="VVT57868.1"/>
    </source>
</evidence>
<gene>
    <name evidence="6" type="ORF">SAPINGB_P005911</name>
</gene>
<proteinExistence type="predicted"/>
<dbReference type="PANTHER" id="PTHR43000">
    <property type="entry name" value="DTDP-D-GLUCOSE 4,6-DEHYDRATASE-RELATED"/>
    <property type="match status" value="1"/>
</dbReference>
<dbReference type="AlphaFoldDB" id="A0A5E8C7J0"/>
<dbReference type="Proteomes" id="UP000398389">
    <property type="component" value="Unassembled WGS sequence"/>
</dbReference>
<reference evidence="6 7" key="1">
    <citation type="submission" date="2019-09" db="EMBL/GenBank/DDBJ databases">
        <authorList>
            <person name="Brejova B."/>
        </authorList>
    </citation>
    <scope>NUCLEOTIDE SEQUENCE [LARGE SCALE GENOMIC DNA]</scope>
</reference>
<accession>A0A5E8C7J0</accession>
<dbReference type="InterPro" id="IPR005888">
    <property type="entry name" value="dTDP_Gluc_deHydtase"/>
</dbReference>
<dbReference type="OrthoDB" id="331544at2759"/>
<evidence type="ECO:0000256" key="1">
    <source>
        <dbReference type="ARBA" id="ARBA00001911"/>
    </source>
</evidence>
<evidence type="ECO:0000256" key="4">
    <source>
        <dbReference type="SAM" id="MobiDB-lite"/>
    </source>
</evidence>
<keyword evidence="3" id="KW-0456">Lyase</keyword>
<dbReference type="InterPro" id="IPR036291">
    <property type="entry name" value="NAD(P)-bd_dom_sf"/>
</dbReference>
<keyword evidence="2" id="KW-0520">NAD</keyword>
<name>A0A5E8C7J0_9ASCO</name>
<dbReference type="GeneID" id="43584725"/>
<dbReference type="GO" id="GO:0008460">
    <property type="term" value="F:dTDP-glucose 4,6-dehydratase activity"/>
    <property type="evidence" value="ECO:0007669"/>
    <property type="project" value="InterPro"/>
</dbReference>
<dbReference type="EMBL" id="CABVLU010000005">
    <property type="protein sequence ID" value="VVT57868.1"/>
    <property type="molecule type" value="Genomic_DNA"/>
</dbReference>
<dbReference type="SUPFAM" id="SSF51735">
    <property type="entry name" value="NAD(P)-binding Rossmann-fold domains"/>
    <property type="match status" value="1"/>
</dbReference>
<comment type="cofactor">
    <cofactor evidence="1">
        <name>NAD(+)</name>
        <dbReference type="ChEBI" id="CHEBI:57540"/>
    </cofactor>
</comment>
<keyword evidence="7" id="KW-1185">Reference proteome</keyword>
<evidence type="ECO:0000313" key="7">
    <source>
        <dbReference type="Proteomes" id="UP000398389"/>
    </source>
</evidence>
<evidence type="ECO:0000256" key="2">
    <source>
        <dbReference type="ARBA" id="ARBA00023027"/>
    </source>
</evidence>
<dbReference type="InterPro" id="IPR016040">
    <property type="entry name" value="NAD(P)-bd_dom"/>
</dbReference>
<dbReference type="Pfam" id="PF16363">
    <property type="entry name" value="GDP_Man_Dehyd"/>
    <property type="match status" value="1"/>
</dbReference>
<dbReference type="RefSeq" id="XP_031856516.1">
    <property type="nucleotide sequence ID" value="XM_032000625.1"/>
</dbReference>
<evidence type="ECO:0000256" key="3">
    <source>
        <dbReference type="ARBA" id="ARBA00023239"/>
    </source>
</evidence>
<dbReference type="FunFam" id="3.40.50.720:FF:000304">
    <property type="entry name" value="UDP-glucose 4,6-dehydratase"/>
    <property type="match status" value="1"/>
</dbReference>
<protein>
    <recommendedName>
        <fullName evidence="5">NAD(P)-binding domain-containing protein</fullName>
    </recommendedName>
</protein>
<dbReference type="CDD" id="cd05246">
    <property type="entry name" value="dTDP_GD_SDR_e"/>
    <property type="match status" value="1"/>
</dbReference>
<evidence type="ECO:0000259" key="5">
    <source>
        <dbReference type="Pfam" id="PF16363"/>
    </source>
</evidence>
<dbReference type="Gene3D" id="3.40.50.720">
    <property type="entry name" value="NAD(P)-binding Rossmann-like Domain"/>
    <property type="match status" value="1"/>
</dbReference>
<dbReference type="GO" id="GO:0009225">
    <property type="term" value="P:nucleotide-sugar metabolic process"/>
    <property type="evidence" value="ECO:0007669"/>
    <property type="project" value="InterPro"/>
</dbReference>
<sequence length="393" mass="44035">MTPSTITKHNDVTGTSSSPSSLLFPLPESPTFTNTIAQYIGTTKFEPDPLISSILLTGGLGFIPSWLVRHLVFTYPEYQVVCIDNCGYCSSLNNINECSTQPNFVYEYCDVTNREEVLRIMRKHKVDAVIHMAAESHVDHSFGDPNRFTRTNVIGTQTILEATKIINEEVAASPDSGRRHICKFIHMSTDEVYGEAVGSDEDLLESAILVPTNPYAASKAAGDMYVSAYLKSFGVPAIIVRCNNIYGPMQFPEKIIPRFIRLLQQGKKCSLHGDGSNLRRYLYVVDAVNALDTILHHGIVGKIYNAGSDNELTNTEVARVLLIKFGKLSPQSTKQDMLPFIEFTKDRPFNDARYAIDSTRLRKLGWMPTVDFNTGIQLTIDWYNQNTDAWWEA</sequence>
<feature type="domain" description="NAD(P)-binding" evidence="5">
    <location>
        <begin position="55"/>
        <end position="377"/>
    </location>
</feature>
<feature type="region of interest" description="Disordered" evidence="4">
    <location>
        <begin position="1"/>
        <end position="21"/>
    </location>
</feature>